<dbReference type="SUPFAM" id="SSF52540">
    <property type="entry name" value="P-loop containing nucleoside triphosphate hydrolases"/>
    <property type="match status" value="1"/>
</dbReference>
<proteinExistence type="predicted"/>
<keyword evidence="1" id="KW-0813">Transport</keyword>
<accession>A0A936YHX5</accession>
<dbReference type="InterPro" id="IPR027417">
    <property type="entry name" value="P-loop_NTPase"/>
</dbReference>
<name>A0A936YHX5_9HYPH</name>
<evidence type="ECO:0000256" key="2">
    <source>
        <dbReference type="ARBA" id="ARBA00022741"/>
    </source>
</evidence>
<dbReference type="GO" id="GO:0016887">
    <property type="term" value="F:ATP hydrolysis activity"/>
    <property type="evidence" value="ECO:0007669"/>
    <property type="project" value="InterPro"/>
</dbReference>
<dbReference type="Gene3D" id="3.40.50.300">
    <property type="entry name" value="P-loop containing nucleotide triphosphate hydrolases"/>
    <property type="match status" value="1"/>
</dbReference>
<feature type="domain" description="ABC transporter" evidence="6">
    <location>
        <begin position="2"/>
        <end position="241"/>
    </location>
</feature>
<dbReference type="PANTHER" id="PTHR42794">
    <property type="entry name" value="HEMIN IMPORT ATP-BINDING PROTEIN HMUV"/>
    <property type="match status" value="1"/>
</dbReference>
<gene>
    <name evidence="7" type="ORF">JJB09_00755</name>
</gene>
<keyword evidence="3 7" id="KW-0067">ATP-binding</keyword>
<dbReference type="AlphaFoldDB" id="A0A936YHX5"/>
<dbReference type="SMART" id="SM00382">
    <property type="entry name" value="AAA"/>
    <property type="match status" value="1"/>
</dbReference>
<sequence length="262" mass="28347">MIELDNVSISLAGREVVKALSFSAAPGQLTAIIGPNGSGKTTTLRALSGERDYRGRIGFGGRDLKSFSAHELAMDRAVLAQSISLGFPFKVREILEMGVVAGDIHSRQEAERVMAEALERVDLKGFENRIATALSGGEQARMHMARVLCQISSPVLDARARWLFLDEPVASLDIKHQLSIMRLAYDFARRGGGVLAVMHDLNLTSMFADKVIMLRDGKCHATGAPEDVFTEANLEAVYGCPISVSRDAATGQLRIYPSQTAA</sequence>
<keyword evidence="8" id="KW-1185">Reference proteome</keyword>
<evidence type="ECO:0000313" key="8">
    <source>
        <dbReference type="Proteomes" id="UP000633219"/>
    </source>
</evidence>
<evidence type="ECO:0000256" key="1">
    <source>
        <dbReference type="ARBA" id="ARBA00022448"/>
    </source>
</evidence>
<dbReference type="GO" id="GO:0005524">
    <property type="term" value="F:ATP binding"/>
    <property type="evidence" value="ECO:0007669"/>
    <property type="project" value="UniProtKB-KW"/>
</dbReference>
<dbReference type="NCBIfam" id="NF010068">
    <property type="entry name" value="PRK13548.1"/>
    <property type="match status" value="1"/>
</dbReference>
<comment type="function">
    <text evidence="5">Part of the ABC transporter complex HmuTUV involved in hemin import. Responsible for energy coupling to the transport system.</text>
</comment>
<organism evidence="7 8">
    <name type="scientific">Rhizobium setariae</name>
    <dbReference type="NCBI Taxonomy" id="2801340"/>
    <lineage>
        <taxon>Bacteria</taxon>
        <taxon>Pseudomonadati</taxon>
        <taxon>Pseudomonadota</taxon>
        <taxon>Alphaproteobacteria</taxon>
        <taxon>Hyphomicrobiales</taxon>
        <taxon>Rhizobiaceae</taxon>
        <taxon>Rhizobium/Agrobacterium group</taxon>
        <taxon>Rhizobium</taxon>
    </lineage>
</organism>
<comment type="caution">
    <text evidence="7">The sequence shown here is derived from an EMBL/GenBank/DDBJ whole genome shotgun (WGS) entry which is preliminary data.</text>
</comment>
<keyword evidence="2" id="KW-0547">Nucleotide-binding</keyword>
<dbReference type="PROSITE" id="PS50893">
    <property type="entry name" value="ABC_TRANSPORTER_2"/>
    <property type="match status" value="1"/>
</dbReference>
<evidence type="ECO:0000256" key="3">
    <source>
        <dbReference type="ARBA" id="ARBA00022840"/>
    </source>
</evidence>
<keyword evidence="4" id="KW-1278">Translocase</keyword>
<reference evidence="7" key="1">
    <citation type="submission" date="2021-01" db="EMBL/GenBank/DDBJ databases">
        <title>Rhizobium sp. strain KVB221 16S ribosomal RNA gene Genome sequencing and assembly.</title>
        <authorList>
            <person name="Kang M."/>
        </authorList>
    </citation>
    <scope>NUCLEOTIDE SEQUENCE</scope>
    <source>
        <strain evidence="7">KVB221</strain>
    </source>
</reference>
<protein>
    <submittedName>
        <fullName evidence="7">Heme ABC transporter ATP-binding protein</fullName>
    </submittedName>
</protein>
<evidence type="ECO:0000259" key="6">
    <source>
        <dbReference type="PROSITE" id="PS50893"/>
    </source>
</evidence>
<dbReference type="InterPro" id="IPR003439">
    <property type="entry name" value="ABC_transporter-like_ATP-bd"/>
</dbReference>
<dbReference type="RefSeq" id="WP_201651817.1">
    <property type="nucleotide sequence ID" value="NZ_JAEQNC010000001.1"/>
</dbReference>
<dbReference type="Proteomes" id="UP000633219">
    <property type="component" value="Unassembled WGS sequence"/>
</dbReference>
<dbReference type="InterPro" id="IPR003593">
    <property type="entry name" value="AAA+_ATPase"/>
</dbReference>
<evidence type="ECO:0000256" key="4">
    <source>
        <dbReference type="ARBA" id="ARBA00022967"/>
    </source>
</evidence>
<evidence type="ECO:0000256" key="5">
    <source>
        <dbReference type="ARBA" id="ARBA00037066"/>
    </source>
</evidence>
<dbReference type="CDD" id="cd03214">
    <property type="entry name" value="ABC_Iron-Siderophores_B12_Hemin"/>
    <property type="match status" value="1"/>
</dbReference>
<dbReference type="EMBL" id="JAEQNC010000001">
    <property type="protein sequence ID" value="MBL0370544.1"/>
    <property type="molecule type" value="Genomic_DNA"/>
</dbReference>
<dbReference type="Pfam" id="PF00005">
    <property type="entry name" value="ABC_tran"/>
    <property type="match status" value="1"/>
</dbReference>
<dbReference type="PANTHER" id="PTHR42794:SF1">
    <property type="entry name" value="HEMIN IMPORT ATP-BINDING PROTEIN HMUV"/>
    <property type="match status" value="1"/>
</dbReference>
<evidence type="ECO:0000313" key="7">
    <source>
        <dbReference type="EMBL" id="MBL0370544.1"/>
    </source>
</evidence>